<dbReference type="PROSITE" id="PS50965">
    <property type="entry name" value="NERD"/>
    <property type="match status" value="1"/>
</dbReference>
<comment type="caution">
    <text evidence="2">The sequence shown here is derived from an EMBL/GenBank/DDBJ whole genome shotgun (WGS) entry which is preliminary data.</text>
</comment>
<keyword evidence="3" id="KW-1185">Reference proteome</keyword>
<dbReference type="OrthoDB" id="2164794at2"/>
<dbReference type="Pfam" id="PF08378">
    <property type="entry name" value="NERD"/>
    <property type="match status" value="1"/>
</dbReference>
<evidence type="ECO:0000313" key="3">
    <source>
        <dbReference type="Proteomes" id="UP000012283"/>
    </source>
</evidence>
<dbReference type="eggNOG" id="ENOG502Z8AV">
    <property type="taxonomic scope" value="Bacteria"/>
</dbReference>
<dbReference type="STRING" id="1308866.J416_10960"/>
<protein>
    <submittedName>
        <fullName evidence="2">NERD domain-containing protein</fullName>
    </submittedName>
</protein>
<dbReference type="PATRIC" id="fig|1308866.3.peg.2222"/>
<organism evidence="2 3">
    <name type="scientific">Gracilibacillus halophilus YIM-C55.5</name>
    <dbReference type="NCBI Taxonomy" id="1308866"/>
    <lineage>
        <taxon>Bacteria</taxon>
        <taxon>Bacillati</taxon>
        <taxon>Bacillota</taxon>
        <taxon>Bacilli</taxon>
        <taxon>Bacillales</taxon>
        <taxon>Bacillaceae</taxon>
        <taxon>Gracilibacillus</taxon>
    </lineage>
</organism>
<dbReference type="AlphaFoldDB" id="N4W7V9"/>
<proteinExistence type="predicted"/>
<accession>N4W7V9</accession>
<dbReference type="RefSeq" id="WP_003470757.1">
    <property type="nucleotide sequence ID" value="NZ_APML01000046.1"/>
</dbReference>
<sequence>MYKPRIKPLELMQFEALHGRKECTKQEKRRYHNQQKGYEGELQFDQWLKGLTCDCLVLSDLLFNVNHSLVQVDSLIIMPDCVHLYEVKNYEGEYFFDHDRFFQRMRYEPHQEKSNPLTQLERTESHLRQLSQQLGFSLPLHSRVVFVNPEFTLFQAPLNKPILLPSQLQRYFHHMNRMNAQLTAKHYTLAKKLSSLHMEKNPFQSRPDVHYDHLRKGIRCQKCRYLHSIQVNRKYCLCKKCGWEELVEHAILRNIREFQLLFPHDPLTTNTIHHWCHIVESKRTIRNVLNKHFEKVGVRQWTYYQ</sequence>
<gene>
    <name evidence="2" type="ORF">J416_10960</name>
</gene>
<dbReference type="InterPro" id="IPR011528">
    <property type="entry name" value="NERD"/>
</dbReference>
<evidence type="ECO:0000313" key="2">
    <source>
        <dbReference type="EMBL" id="ENH96358.1"/>
    </source>
</evidence>
<name>N4W7V9_9BACI</name>
<dbReference type="Proteomes" id="UP000012283">
    <property type="component" value="Unassembled WGS sequence"/>
</dbReference>
<reference evidence="2 3" key="1">
    <citation type="submission" date="2013-03" db="EMBL/GenBank/DDBJ databases">
        <title>Draft genome sequence of Gracibacillus halophilus YIM-C55.5, a moderately halophilic and thermophilic organism from the Xiaochaidamu salt lake.</title>
        <authorList>
            <person name="Sugumar T."/>
            <person name="Polireddy D.R."/>
            <person name="Antony A."/>
            <person name="Madhava Y.R."/>
            <person name="Sivakumar N."/>
        </authorList>
    </citation>
    <scope>NUCLEOTIDE SEQUENCE [LARGE SCALE GENOMIC DNA]</scope>
    <source>
        <strain evidence="2 3">YIM-C55.5</strain>
    </source>
</reference>
<feature type="domain" description="NERD" evidence="1">
    <location>
        <begin position="36"/>
        <end position="153"/>
    </location>
</feature>
<evidence type="ECO:0000259" key="1">
    <source>
        <dbReference type="PROSITE" id="PS50965"/>
    </source>
</evidence>
<dbReference type="EMBL" id="APML01000046">
    <property type="protein sequence ID" value="ENH96358.1"/>
    <property type="molecule type" value="Genomic_DNA"/>
</dbReference>